<sequence>MKRSPYTQGLRAAPKRSQISEVWEPHVAKLRKFYIESQAMPLVLVAANLTKSHYMEIDIELGKACSREYTVLERPAKSMEWSIIPTRASRDKKFYGPQQYSVKSSCSNIGVYVQWNNAKQKLHINTKKLLTSICVLKLQSVVAYAPSLLSTIDSLSRLTAQTEWALSNIAFKIQDSRYGHHDRSVGQVGTAHTAPIMEFNLECDSKD</sequence>
<name>A0A2T9YI64_9FUNG</name>
<evidence type="ECO:0000313" key="1">
    <source>
        <dbReference type="EMBL" id="PVU91974.1"/>
    </source>
</evidence>
<dbReference type="EMBL" id="MBFR01000179">
    <property type="protein sequence ID" value="PVU91974.1"/>
    <property type="molecule type" value="Genomic_DNA"/>
</dbReference>
<keyword evidence="2" id="KW-1185">Reference proteome</keyword>
<comment type="caution">
    <text evidence="1">The sequence shown here is derived from an EMBL/GenBank/DDBJ whole genome shotgun (WGS) entry which is preliminary data.</text>
</comment>
<reference evidence="1 2" key="1">
    <citation type="journal article" date="2018" name="MBio">
        <title>Comparative Genomics Reveals the Core Gene Toolbox for the Fungus-Insect Symbiosis.</title>
        <authorList>
            <person name="Wang Y."/>
            <person name="Stata M."/>
            <person name="Wang W."/>
            <person name="Stajich J.E."/>
            <person name="White M.M."/>
            <person name="Moncalvo J.M."/>
        </authorList>
    </citation>
    <scope>NUCLEOTIDE SEQUENCE [LARGE SCALE GENOMIC DNA]</scope>
    <source>
        <strain evidence="1 2">SWE-8-4</strain>
    </source>
</reference>
<dbReference type="Proteomes" id="UP000245383">
    <property type="component" value="Unassembled WGS sequence"/>
</dbReference>
<protein>
    <submittedName>
        <fullName evidence="1">Uncharacterized protein</fullName>
    </submittedName>
</protein>
<gene>
    <name evidence="1" type="ORF">BB561_004113</name>
</gene>
<organism evidence="1 2">
    <name type="scientific">Smittium simulii</name>
    <dbReference type="NCBI Taxonomy" id="133385"/>
    <lineage>
        <taxon>Eukaryota</taxon>
        <taxon>Fungi</taxon>
        <taxon>Fungi incertae sedis</taxon>
        <taxon>Zoopagomycota</taxon>
        <taxon>Kickxellomycotina</taxon>
        <taxon>Harpellomycetes</taxon>
        <taxon>Harpellales</taxon>
        <taxon>Legeriomycetaceae</taxon>
        <taxon>Smittium</taxon>
    </lineage>
</organism>
<proteinExistence type="predicted"/>
<evidence type="ECO:0000313" key="2">
    <source>
        <dbReference type="Proteomes" id="UP000245383"/>
    </source>
</evidence>
<accession>A0A2T9YI64</accession>
<dbReference type="AlphaFoldDB" id="A0A2T9YI64"/>